<evidence type="ECO:0000313" key="1">
    <source>
        <dbReference type="EMBL" id="CCU56454.1"/>
    </source>
</evidence>
<organism evidence="1 2">
    <name type="scientific">Mythimna separata entomopoxvirus 'L'</name>
    <dbReference type="NCBI Taxonomy" id="1293572"/>
    <lineage>
        <taxon>Viruses</taxon>
        <taxon>Varidnaviria</taxon>
        <taxon>Bamfordvirae</taxon>
        <taxon>Nucleocytoviricota</taxon>
        <taxon>Pokkesviricetes</taxon>
        <taxon>Chitovirales</taxon>
        <taxon>Poxviridae</taxon>
        <taxon>Entomopoxvirinae</taxon>
        <taxon>Betaentomopoxvirus</taxon>
        <taxon>Betaentomopoxvirus mseparata</taxon>
        <taxon>Mythimna separata entomopoxvirus</taxon>
    </lineage>
</organism>
<dbReference type="KEGG" id="vg:15613878"/>
<name>A0A916NYS7_9POXV</name>
<evidence type="ECO:0000313" key="2">
    <source>
        <dbReference type="Proteomes" id="UP000792671"/>
    </source>
</evidence>
<dbReference type="Gene3D" id="1.20.120.1750">
    <property type="match status" value="1"/>
</dbReference>
<proteinExistence type="predicted"/>
<sequence>MIKCMIYDMLHNTHNFNKINKILIDCVNIIENYNNKFYYSLILKDSINLLKYSIPSNIDEYMIIKKIVENIKYKLINNQNYKLYTLTECYKCESIINNYYCIKCEQMTCISCGVSYEFDIHNNCKNNNNNEYIQDDNIKKCPGCYVDIYKDEGCKIMWCVICKVHFNWNTLKIINKTHNPNFNNYTRNNIIKYNKICNNITLYKKIPSQLRNSIIKYLTKTINKTNELSIENCNEFINYIYINNNNINIPRFMFKIINEFIINLSKSTHIISDNTNIDLIMNDYINNKIDKIKFKNILINKNNIQEFDKKARNIALNCYHEYIILLNIIRVYNNNNSFNDILQLYYIYFANIYNLMKIYGIKKSKFMFNTTIDKYYESNKAIYILNILYKNTYNKLCVVKNNLI</sequence>
<dbReference type="RefSeq" id="YP_008003773.1">
    <property type="nucleotide sequence ID" value="NC_021246.1"/>
</dbReference>
<accession>A0A916NYS7</accession>
<gene>
    <name evidence="1" type="ORF">MYSEV_256</name>
</gene>
<dbReference type="OrthoDB" id="2737at10239"/>
<keyword evidence="2" id="KW-1185">Reference proteome</keyword>
<evidence type="ECO:0008006" key="3">
    <source>
        <dbReference type="Google" id="ProtNLM"/>
    </source>
</evidence>
<dbReference type="GeneID" id="15613878"/>
<dbReference type="EMBL" id="HF679134">
    <property type="protein sequence ID" value="CCU56454.1"/>
    <property type="molecule type" value="Genomic_DNA"/>
</dbReference>
<dbReference type="Proteomes" id="UP000792671">
    <property type="component" value="Genome"/>
</dbReference>
<protein>
    <recommendedName>
        <fullName evidence="3">RING-type domain-containing protein</fullName>
    </recommendedName>
</protein>
<reference evidence="1 2" key="1">
    <citation type="journal article" date="2013" name="J. Virol.">
        <title>New Insights into the Evolution of Entomopoxvirinae from the Complete Genome Sequences of Four Entomopoxviruses Infecting Adoxophyes honmai, Choristoneura biennis, Choristoneura rosaceana, and Mythimna separata.</title>
        <authorList>
            <person name="Theze J."/>
            <person name="Takatsuka J."/>
            <person name="Li Z."/>
            <person name="Gallais J."/>
            <person name="Doucet D."/>
            <person name="Arif B."/>
            <person name="Nakai M."/>
            <person name="Herniou E.A."/>
        </authorList>
    </citation>
    <scope>NUCLEOTIDE SEQUENCE [LARGE SCALE GENOMIC DNA]</scope>
</reference>
<dbReference type="SUPFAM" id="SSF57850">
    <property type="entry name" value="RING/U-box"/>
    <property type="match status" value="1"/>
</dbReference>